<dbReference type="AlphaFoldDB" id="A0A3P8VAF2"/>
<dbReference type="InParanoid" id="A0A3P8VAF2"/>
<reference evidence="15 16" key="1">
    <citation type="journal article" date="2014" name="Nat. Genet.">
        <title>Whole-genome sequence of a flatfish provides insights into ZW sex chromosome evolution and adaptation to a benthic lifestyle.</title>
        <authorList>
            <person name="Chen S."/>
            <person name="Zhang G."/>
            <person name="Shao C."/>
            <person name="Huang Q."/>
            <person name="Liu G."/>
            <person name="Zhang P."/>
            <person name="Song W."/>
            <person name="An N."/>
            <person name="Chalopin D."/>
            <person name="Volff J.N."/>
            <person name="Hong Y."/>
            <person name="Li Q."/>
            <person name="Sha Z."/>
            <person name="Zhou H."/>
            <person name="Xie M."/>
            <person name="Yu Q."/>
            <person name="Liu Y."/>
            <person name="Xiang H."/>
            <person name="Wang N."/>
            <person name="Wu K."/>
            <person name="Yang C."/>
            <person name="Zhou Q."/>
            <person name="Liao X."/>
            <person name="Yang L."/>
            <person name="Hu Q."/>
            <person name="Zhang J."/>
            <person name="Meng L."/>
            <person name="Jin L."/>
            <person name="Tian Y."/>
            <person name="Lian J."/>
            <person name="Yang J."/>
            <person name="Miao G."/>
            <person name="Liu S."/>
            <person name="Liang Z."/>
            <person name="Yan F."/>
            <person name="Li Y."/>
            <person name="Sun B."/>
            <person name="Zhang H."/>
            <person name="Zhang J."/>
            <person name="Zhu Y."/>
            <person name="Du M."/>
            <person name="Zhao Y."/>
            <person name="Schartl M."/>
            <person name="Tang Q."/>
            <person name="Wang J."/>
        </authorList>
    </citation>
    <scope>NUCLEOTIDE SEQUENCE</scope>
</reference>
<evidence type="ECO:0000256" key="13">
    <source>
        <dbReference type="ARBA" id="ARBA00029651"/>
    </source>
</evidence>
<evidence type="ECO:0000256" key="8">
    <source>
        <dbReference type="ARBA" id="ARBA00022776"/>
    </source>
</evidence>
<keyword evidence="8" id="KW-0498">Mitosis</keyword>
<keyword evidence="16" id="KW-1185">Reference proteome</keyword>
<evidence type="ECO:0000256" key="6">
    <source>
        <dbReference type="ARBA" id="ARBA00022618"/>
    </source>
</evidence>
<evidence type="ECO:0000256" key="3">
    <source>
        <dbReference type="ARBA" id="ARBA00010684"/>
    </source>
</evidence>
<keyword evidence="7" id="KW-0493">Microtubule</keyword>
<keyword evidence="6" id="KW-0132">Cell division</keyword>
<dbReference type="GO" id="GO:0005876">
    <property type="term" value="C:spindle microtubule"/>
    <property type="evidence" value="ECO:0007669"/>
    <property type="project" value="InterPro"/>
</dbReference>
<dbReference type="GeneTree" id="ENSGT00390000009588"/>
<dbReference type="GO" id="GO:0007059">
    <property type="term" value="P:chromosome segregation"/>
    <property type="evidence" value="ECO:0007669"/>
    <property type="project" value="InterPro"/>
</dbReference>
<reference evidence="15" key="2">
    <citation type="submission" date="2025-08" db="UniProtKB">
        <authorList>
            <consortium name="Ensembl"/>
        </authorList>
    </citation>
    <scope>IDENTIFICATION</scope>
</reference>
<evidence type="ECO:0000256" key="10">
    <source>
        <dbReference type="ARBA" id="ARBA00023212"/>
    </source>
</evidence>
<keyword evidence="11" id="KW-0131">Cell cycle</keyword>
<dbReference type="InterPro" id="IPR042091">
    <property type="entry name" value="Ska2_N"/>
</dbReference>
<evidence type="ECO:0000256" key="5">
    <source>
        <dbReference type="ARBA" id="ARBA00022490"/>
    </source>
</evidence>
<name>A0A3P8VAF2_CYNSE</name>
<dbReference type="GO" id="GO:0000940">
    <property type="term" value="C:outer kinetochore"/>
    <property type="evidence" value="ECO:0007669"/>
    <property type="project" value="InterPro"/>
</dbReference>
<evidence type="ECO:0000256" key="4">
    <source>
        <dbReference type="ARBA" id="ARBA00022454"/>
    </source>
</evidence>
<dbReference type="Ensembl" id="ENSCSET00000011532.1">
    <property type="protein sequence ID" value="ENSCSEP00000011392.1"/>
    <property type="gene ID" value="ENSCSEG00000007324.1"/>
</dbReference>
<accession>A0A3P8VAF2</accession>
<keyword evidence="12" id="KW-0137">Centromere</keyword>
<feature type="domain" description="Ska2 N-terminal" evidence="14">
    <location>
        <begin position="29"/>
        <end position="139"/>
    </location>
</feature>
<dbReference type="FunCoup" id="A0A3P8VAF2">
    <property type="interactions" value="180"/>
</dbReference>
<evidence type="ECO:0000313" key="16">
    <source>
        <dbReference type="Proteomes" id="UP000265120"/>
    </source>
</evidence>
<sequence>MLLIVASGTQTFYGKLDGAQVFFFMETSKTLSVQFQKSQADLEYMEKRLRLDFINTTAENGCAAEENPAVVMERLRALKAKHAALCSQVKEIAAVQKESMDSIRSNMEGAMKLVQRFQQTADVEVEPLTEPERAAAELFLASAPCQTTAQAPPAVAAPEHQQSPSSDYDEVSEAMLKTVPSIMRSNIQLADLNVFYRQLQQHFSTNSGALSVQKMKSLKMKVSDSKLRLLQHLSLVEQDRKGQVRLVKGGGA</sequence>
<dbReference type="InterPro" id="IPR026762">
    <property type="entry name" value="Ska2"/>
</dbReference>
<evidence type="ECO:0000256" key="12">
    <source>
        <dbReference type="ARBA" id="ARBA00023328"/>
    </source>
</evidence>
<dbReference type="GO" id="GO:0008017">
    <property type="term" value="F:microtubule binding"/>
    <property type="evidence" value="ECO:0007669"/>
    <property type="project" value="InterPro"/>
</dbReference>
<keyword evidence="4" id="KW-0158">Chromosome</keyword>
<evidence type="ECO:0000313" key="15">
    <source>
        <dbReference type="Ensembl" id="ENSCSEP00000011392.1"/>
    </source>
</evidence>
<dbReference type="STRING" id="244447.ENSCSEP00000011392"/>
<proteinExistence type="inferred from homology"/>
<dbReference type="Proteomes" id="UP000265120">
    <property type="component" value="Chromosome 19"/>
</dbReference>
<dbReference type="Pfam" id="PF16740">
    <property type="entry name" value="SKA2"/>
    <property type="match status" value="1"/>
</dbReference>
<keyword evidence="9" id="KW-0995">Kinetochore</keyword>
<keyword evidence="10" id="KW-0206">Cytoskeleton</keyword>
<dbReference type="GO" id="GO:0051301">
    <property type="term" value="P:cell division"/>
    <property type="evidence" value="ECO:0007669"/>
    <property type="project" value="UniProtKB-KW"/>
</dbReference>
<reference evidence="15" key="3">
    <citation type="submission" date="2025-09" db="UniProtKB">
        <authorList>
            <consortium name="Ensembl"/>
        </authorList>
    </citation>
    <scope>IDENTIFICATION</scope>
</reference>
<evidence type="ECO:0000256" key="9">
    <source>
        <dbReference type="ARBA" id="ARBA00022838"/>
    </source>
</evidence>
<dbReference type="GO" id="GO:0000278">
    <property type="term" value="P:mitotic cell cycle"/>
    <property type="evidence" value="ECO:0007669"/>
    <property type="project" value="TreeGrafter"/>
</dbReference>
<dbReference type="Gene3D" id="6.10.250.1380">
    <property type="match status" value="1"/>
</dbReference>
<evidence type="ECO:0000256" key="2">
    <source>
        <dbReference type="ARBA" id="ARBA00004629"/>
    </source>
</evidence>
<evidence type="ECO:0000256" key="11">
    <source>
        <dbReference type="ARBA" id="ARBA00023306"/>
    </source>
</evidence>
<dbReference type="PANTHER" id="PTHR32017:SF3">
    <property type="entry name" value="SPINDLE AND KINETOCHORE-ASSOCIATED PROTEIN 2"/>
    <property type="match status" value="1"/>
</dbReference>
<organism evidence="15 16">
    <name type="scientific">Cynoglossus semilaevis</name>
    <name type="common">Tongue sole</name>
    <dbReference type="NCBI Taxonomy" id="244447"/>
    <lineage>
        <taxon>Eukaryota</taxon>
        <taxon>Metazoa</taxon>
        <taxon>Chordata</taxon>
        <taxon>Craniata</taxon>
        <taxon>Vertebrata</taxon>
        <taxon>Euteleostomi</taxon>
        <taxon>Actinopterygii</taxon>
        <taxon>Neopterygii</taxon>
        <taxon>Teleostei</taxon>
        <taxon>Neoteleostei</taxon>
        <taxon>Acanthomorphata</taxon>
        <taxon>Carangaria</taxon>
        <taxon>Pleuronectiformes</taxon>
        <taxon>Pleuronectoidei</taxon>
        <taxon>Cynoglossidae</taxon>
        <taxon>Cynoglossinae</taxon>
        <taxon>Cynoglossus</taxon>
    </lineage>
</organism>
<evidence type="ECO:0000256" key="1">
    <source>
        <dbReference type="ARBA" id="ARBA00004186"/>
    </source>
</evidence>
<keyword evidence="5" id="KW-0963">Cytoplasm</keyword>
<comment type="similarity">
    <text evidence="3">Belongs to the SKA2 family.</text>
</comment>
<evidence type="ECO:0000256" key="7">
    <source>
        <dbReference type="ARBA" id="ARBA00022701"/>
    </source>
</evidence>
<evidence type="ECO:0000259" key="14">
    <source>
        <dbReference type="Pfam" id="PF16740"/>
    </source>
</evidence>
<comment type="subcellular location">
    <subcellularLocation>
        <location evidence="2">Chromosome</location>
        <location evidence="2">Centromere</location>
        <location evidence="2">Kinetochore</location>
    </subcellularLocation>
    <subcellularLocation>
        <location evidence="1">Cytoplasm</location>
        <location evidence="1">Cytoskeleton</location>
        <location evidence="1">Spindle</location>
    </subcellularLocation>
</comment>
<dbReference type="PANTHER" id="PTHR32017">
    <property type="entry name" value="SPINDLE AND KINETOCHORE-ASSOCIATED PROTEIN 2"/>
    <property type="match status" value="1"/>
</dbReference>
<protein>
    <recommendedName>
        <fullName evidence="13">Protein FAM33A</fullName>
    </recommendedName>
</protein>